<keyword evidence="3" id="KW-1185">Reference proteome</keyword>
<proteinExistence type="predicted"/>
<evidence type="ECO:0000313" key="2">
    <source>
        <dbReference type="EMBL" id="MCX8530905.1"/>
    </source>
</evidence>
<feature type="transmembrane region" description="Helical" evidence="1">
    <location>
        <begin position="135"/>
        <end position="152"/>
    </location>
</feature>
<gene>
    <name evidence="2" type="ORF">OEA66_00910</name>
</gene>
<keyword evidence="1" id="KW-1133">Transmembrane helix</keyword>
<keyword evidence="1" id="KW-0812">Transmembrane</keyword>
<organism evidence="2 3">
    <name type="scientific">Chryseobacterium luquanense</name>
    <dbReference type="NCBI Taxonomy" id="2983766"/>
    <lineage>
        <taxon>Bacteria</taxon>
        <taxon>Pseudomonadati</taxon>
        <taxon>Bacteroidota</taxon>
        <taxon>Flavobacteriia</taxon>
        <taxon>Flavobacteriales</taxon>
        <taxon>Weeksellaceae</taxon>
        <taxon>Chryseobacterium group</taxon>
        <taxon>Chryseobacterium</taxon>
    </lineage>
</organism>
<feature type="transmembrane region" description="Helical" evidence="1">
    <location>
        <begin position="91"/>
        <end position="115"/>
    </location>
</feature>
<reference evidence="2" key="1">
    <citation type="submission" date="2022-10" db="EMBL/GenBank/DDBJ databases">
        <title>Chryseobacterium sp. nov., a novel bacterial species.</title>
        <authorList>
            <person name="Cao Y."/>
        </authorList>
    </citation>
    <scope>NUCLEOTIDE SEQUENCE</scope>
    <source>
        <strain evidence="2">KC 927</strain>
    </source>
</reference>
<keyword evidence="1" id="KW-0472">Membrane</keyword>
<comment type="caution">
    <text evidence="2">The sequence shown here is derived from an EMBL/GenBank/DDBJ whole genome shotgun (WGS) entry which is preliminary data.</text>
</comment>
<sequence>MPISSDERKSYNGLIYATKNIYKKILAGLGGAIALNLVHEIIRKNFDNVPEVNKVGEEALNKTLETIDLKITDQNQLYAATLAGDVISNGIYYATTATSGFNIASGLAAGLGAVVLPQKMGLDDSPVAETNQKKIMTVGYYLFGAIVTKLIYDKIK</sequence>
<protein>
    <submittedName>
        <fullName evidence="2">Uncharacterized protein</fullName>
    </submittedName>
</protein>
<evidence type="ECO:0000313" key="3">
    <source>
        <dbReference type="Proteomes" id="UP001070176"/>
    </source>
</evidence>
<evidence type="ECO:0000256" key="1">
    <source>
        <dbReference type="SAM" id="Phobius"/>
    </source>
</evidence>
<dbReference type="Proteomes" id="UP001070176">
    <property type="component" value="Unassembled WGS sequence"/>
</dbReference>
<name>A0ABT3XYD0_9FLAO</name>
<dbReference type="RefSeq" id="WP_267279579.1">
    <property type="nucleotide sequence ID" value="NZ_JAOVZV010000001.1"/>
</dbReference>
<accession>A0ABT3XYD0</accession>
<dbReference type="EMBL" id="JAOVZV010000001">
    <property type="protein sequence ID" value="MCX8530905.1"/>
    <property type="molecule type" value="Genomic_DNA"/>
</dbReference>